<dbReference type="VEuPathDB" id="FungiDB:CLCR_04222"/>
<evidence type="ECO:0000259" key="1">
    <source>
        <dbReference type="SMART" id="SM00829"/>
    </source>
</evidence>
<name>A0A1C1CJI5_9EURO</name>
<dbReference type="Gene3D" id="3.90.180.10">
    <property type="entry name" value="Medium-chain alcohol dehydrogenases, catalytic domain"/>
    <property type="match status" value="1"/>
</dbReference>
<dbReference type="SMART" id="SM00829">
    <property type="entry name" value="PKS_ER"/>
    <property type="match status" value="1"/>
</dbReference>
<dbReference type="CDD" id="cd05289">
    <property type="entry name" value="MDR_like_2"/>
    <property type="match status" value="1"/>
</dbReference>
<dbReference type="Proteomes" id="UP000094526">
    <property type="component" value="Unassembled WGS sequence"/>
</dbReference>
<evidence type="ECO:0000313" key="2">
    <source>
        <dbReference type="EMBL" id="OCT48601.1"/>
    </source>
</evidence>
<dbReference type="EMBL" id="LGRB01000012">
    <property type="protein sequence ID" value="OCT48601.1"/>
    <property type="molecule type" value="Genomic_DNA"/>
</dbReference>
<dbReference type="VEuPathDB" id="FungiDB:G647_10249"/>
<reference evidence="3" key="1">
    <citation type="submission" date="2015-07" db="EMBL/GenBank/DDBJ databases">
        <authorList>
            <person name="Teixeira M.M."/>
            <person name="Souza R.C."/>
            <person name="Almeida L.G."/>
            <person name="Vicente V.A."/>
            <person name="de Hoog S."/>
            <person name="Bocca A.L."/>
            <person name="de Almeida S.R."/>
            <person name="Vasconcelos A.T."/>
            <person name="Felipe M.S."/>
        </authorList>
    </citation>
    <scope>NUCLEOTIDE SEQUENCE [LARGE SCALE GENOMIC DNA]</scope>
    <source>
        <strain evidence="3">KSF</strain>
    </source>
</reference>
<dbReference type="PANTHER" id="PTHR44013:SF5">
    <property type="entry name" value="OXIDOREDUCTASE, PUTATIVE (AFU_ORTHOLOGUE AFUA_5G01290)-RELATED"/>
    <property type="match status" value="1"/>
</dbReference>
<dbReference type="Pfam" id="PF13602">
    <property type="entry name" value="ADH_zinc_N_2"/>
    <property type="match status" value="1"/>
</dbReference>
<accession>A0A1C1CJI5</accession>
<dbReference type="GO" id="GO:0016491">
    <property type="term" value="F:oxidoreductase activity"/>
    <property type="evidence" value="ECO:0007669"/>
    <property type="project" value="InterPro"/>
</dbReference>
<dbReference type="STRING" id="86049.A0A1C1CJI5"/>
<evidence type="ECO:0000313" key="3">
    <source>
        <dbReference type="Proteomes" id="UP000094526"/>
    </source>
</evidence>
<dbReference type="InterPro" id="IPR020843">
    <property type="entry name" value="ER"/>
</dbReference>
<dbReference type="OrthoDB" id="3509362at2759"/>
<dbReference type="InterPro" id="IPR036291">
    <property type="entry name" value="NAD(P)-bd_dom_sf"/>
</dbReference>
<protein>
    <submittedName>
        <fullName evidence="2">Zinc-binding oxidoreductase</fullName>
    </submittedName>
</protein>
<sequence>MSTTTTTALPSTMRALLHNQKTQSLSVGTTPLPTPSPTQYLVKTHAVALTNGELLWPRPEELTISTPGVEFVAKVVTSLSATAKFQPGDEVYGRVQYPNPGAAREYTLSDDGELALRPKNLSVAEAATVPVSALTAWQALFEHLNLSPPPSPASSSSNATPETANGTAQKRILITNASGGVGIWAVQLAKLVGLYVIGTTGTQNVDFVRSLGADEVLDYRQTNIQSWVTEAGAPHSRKVDFLFDCIGGSSLAQAWHAVNPHGQVLSIVPPADMQWKWDLDRPEGVDGSVSGRFFVMHPSGEQLGEITRLVELGKLRPVVDSVYGLEEFEGAFDRLRSGRTRGKVVLRVDDLE</sequence>
<dbReference type="InterPro" id="IPR011032">
    <property type="entry name" value="GroES-like_sf"/>
</dbReference>
<feature type="domain" description="Enoyl reductase (ER)" evidence="1">
    <location>
        <begin position="21"/>
        <end position="346"/>
    </location>
</feature>
<dbReference type="PANTHER" id="PTHR44013">
    <property type="entry name" value="ZINC-TYPE ALCOHOL DEHYDROGENASE-LIKE PROTEIN C16A3.02C"/>
    <property type="match status" value="1"/>
</dbReference>
<gene>
    <name evidence="2" type="ORF">CLCR_04222</name>
</gene>
<dbReference type="InterPro" id="IPR052733">
    <property type="entry name" value="Chloroplast_QOR"/>
</dbReference>
<dbReference type="AlphaFoldDB" id="A0A1C1CJI5"/>
<dbReference type="Gene3D" id="3.40.50.720">
    <property type="entry name" value="NAD(P)-binding Rossmann-like Domain"/>
    <property type="match status" value="1"/>
</dbReference>
<dbReference type="eggNOG" id="KOG1198">
    <property type="taxonomic scope" value="Eukaryota"/>
</dbReference>
<proteinExistence type="predicted"/>
<keyword evidence="3" id="KW-1185">Reference proteome</keyword>
<dbReference type="SUPFAM" id="SSF51735">
    <property type="entry name" value="NAD(P)-binding Rossmann-fold domains"/>
    <property type="match status" value="1"/>
</dbReference>
<comment type="caution">
    <text evidence="2">The sequence shown here is derived from an EMBL/GenBank/DDBJ whole genome shotgun (WGS) entry which is preliminary data.</text>
</comment>
<organism evidence="2 3">
    <name type="scientific">Cladophialophora carrionii</name>
    <dbReference type="NCBI Taxonomy" id="86049"/>
    <lineage>
        <taxon>Eukaryota</taxon>
        <taxon>Fungi</taxon>
        <taxon>Dikarya</taxon>
        <taxon>Ascomycota</taxon>
        <taxon>Pezizomycotina</taxon>
        <taxon>Eurotiomycetes</taxon>
        <taxon>Chaetothyriomycetidae</taxon>
        <taxon>Chaetothyriales</taxon>
        <taxon>Herpotrichiellaceae</taxon>
        <taxon>Cladophialophora</taxon>
    </lineage>
</organism>
<dbReference type="SUPFAM" id="SSF50129">
    <property type="entry name" value="GroES-like"/>
    <property type="match status" value="1"/>
</dbReference>